<proteinExistence type="predicted"/>
<evidence type="ECO:0000259" key="8">
    <source>
        <dbReference type="Pfam" id="PF13244"/>
    </source>
</evidence>
<evidence type="ECO:0000256" key="7">
    <source>
        <dbReference type="SAM" id="Phobius"/>
    </source>
</evidence>
<keyword evidence="4 7" id="KW-1133">Transmembrane helix</keyword>
<feature type="compositionally biased region" description="Basic and acidic residues" evidence="6">
    <location>
        <begin position="99"/>
        <end position="109"/>
    </location>
</feature>
<evidence type="ECO:0000313" key="9">
    <source>
        <dbReference type="EMBL" id="QDG54928.1"/>
    </source>
</evidence>
<accession>A0A4Y6Q2W1</accession>
<dbReference type="Pfam" id="PF13244">
    <property type="entry name" value="MbhD"/>
    <property type="match status" value="1"/>
</dbReference>
<feature type="domain" description="MrpA C-terminal/MbhD" evidence="8">
    <location>
        <begin position="11"/>
        <end position="75"/>
    </location>
</feature>
<feature type="transmembrane region" description="Helical" evidence="7">
    <location>
        <begin position="6"/>
        <end position="21"/>
    </location>
</feature>
<organism evidence="9 10">
    <name type="scientific">Persicimonas caeni</name>
    <dbReference type="NCBI Taxonomy" id="2292766"/>
    <lineage>
        <taxon>Bacteria</taxon>
        <taxon>Deltaproteobacteria</taxon>
        <taxon>Bradymonadales</taxon>
        <taxon>Bradymonadaceae</taxon>
        <taxon>Persicimonas</taxon>
    </lineage>
</organism>
<evidence type="ECO:0000256" key="5">
    <source>
        <dbReference type="ARBA" id="ARBA00023136"/>
    </source>
</evidence>
<comment type="subcellular location">
    <subcellularLocation>
        <location evidence="1">Cell membrane</location>
        <topology evidence="1">Multi-pass membrane protein</topology>
    </subcellularLocation>
</comment>
<gene>
    <name evidence="9" type="ORF">FIV42_20325</name>
</gene>
<evidence type="ECO:0000256" key="6">
    <source>
        <dbReference type="SAM" id="MobiDB-lite"/>
    </source>
</evidence>
<sequence length="109" mass="11504">MLVVDLGLGLVLLGLVARMLGSARRFEMVVLYITFGVTMSLTWVRLHATDLALVEAAIGAGLTGALLLDTLGRLEAGQRGVEPDQIDADQIDADPNEADLNKADKGDAT</sequence>
<keyword evidence="5 7" id="KW-0472">Membrane</keyword>
<dbReference type="EMBL" id="CP041186">
    <property type="protein sequence ID" value="QDG54928.1"/>
    <property type="molecule type" value="Genomic_DNA"/>
</dbReference>
<evidence type="ECO:0000256" key="2">
    <source>
        <dbReference type="ARBA" id="ARBA00022475"/>
    </source>
</evidence>
<evidence type="ECO:0000256" key="3">
    <source>
        <dbReference type="ARBA" id="ARBA00022692"/>
    </source>
</evidence>
<evidence type="ECO:0000256" key="4">
    <source>
        <dbReference type="ARBA" id="ARBA00022989"/>
    </source>
</evidence>
<dbReference type="AlphaFoldDB" id="A0A4Y6Q2W1"/>
<feature type="transmembrane region" description="Helical" evidence="7">
    <location>
        <begin position="52"/>
        <end position="71"/>
    </location>
</feature>
<dbReference type="GO" id="GO:0005886">
    <property type="term" value="C:plasma membrane"/>
    <property type="evidence" value="ECO:0007669"/>
    <property type="project" value="UniProtKB-SubCell"/>
</dbReference>
<evidence type="ECO:0000256" key="1">
    <source>
        <dbReference type="ARBA" id="ARBA00004651"/>
    </source>
</evidence>
<feature type="compositionally biased region" description="Acidic residues" evidence="6">
    <location>
        <begin position="84"/>
        <end position="97"/>
    </location>
</feature>
<reference evidence="9 10" key="1">
    <citation type="submission" date="2019-06" db="EMBL/GenBank/DDBJ databases">
        <title>Persicimonas caeni gen. nov., sp. nov., a predatory bacterium isolated from solar saltern.</title>
        <authorList>
            <person name="Wang S."/>
        </authorList>
    </citation>
    <scope>NUCLEOTIDE SEQUENCE [LARGE SCALE GENOMIC DNA]</scope>
    <source>
        <strain evidence="9 10">YN101</strain>
    </source>
</reference>
<feature type="transmembrane region" description="Helical" evidence="7">
    <location>
        <begin position="28"/>
        <end position="46"/>
    </location>
</feature>
<evidence type="ECO:0000313" key="10">
    <source>
        <dbReference type="Proteomes" id="UP000315995"/>
    </source>
</evidence>
<keyword evidence="2" id="KW-1003">Cell membrane</keyword>
<dbReference type="Proteomes" id="UP000315995">
    <property type="component" value="Chromosome"/>
</dbReference>
<accession>A0A5B8YKE6</accession>
<dbReference type="InterPro" id="IPR025383">
    <property type="entry name" value="MrpA_C/MbhD"/>
</dbReference>
<name>A0A4Y6Q2W1_PERCE</name>
<keyword evidence="3 7" id="KW-0812">Transmembrane</keyword>
<keyword evidence="10" id="KW-1185">Reference proteome</keyword>
<feature type="region of interest" description="Disordered" evidence="6">
    <location>
        <begin position="81"/>
        <end position="109"/>
    </location>
</feature>
<protein>
    <submittedName>
        <fullName evidence="9">DUF4040 domain-containing protein</fullName>
    </submittedName>
</protein>